<dbReference type="Proteomes" id="UP000052013">
    <property type="component" value="Unassembled WGS sequence"/>
</dbReference>
<dbReference type="PATRIC" id="fig|1423739.3.peg.2127"/>
<dbReference type="GO" id="GO:0052816">
    <property type="term" value="F:long-chain fatty acyl-CoA hydrolase activity"/>
    <property type="evidence" value="ECO:0007669"/>
    <property type="project" value="TreeGrafter"/>
</dbReference>
<dbReference type="EMBL" id="AZEY01000108">
    <property type="protein sequence ID" value="KRL62528.1"/>
    <property type="molecule type" value="Genomic_DNA"/>
</dbReference>
<accession>A0A0R1S056</accession>
<evidence type="ECO:0000259" key="3">
    <source>
        <dbReference type="PROSITE" id="PS51770"/>
    </source>
</evidence>
<gene>
    <name evidence="4" type="ORF">FC85_GL002041</name>
</gene>
<dbReference type="InterPro" id="IPR033120">
    <property type="entry name" value="HOTDOG_ACOT"/>
</dbReference>
<dbReference type="SUPFAM" id="SSF54637">
    <property type="entry name" value="Thioesterase/thiol ester dehydrase-isomerase"/>
    <property type="match status" value="1"/>
</dbReference>
<comment type="caution">
    <text evidence="4">The sequence shown here is derived from an EMBL/GenBank/DDBJ whole genome shotgun (WGS) entry which is preliminary data.</text>
</comment>
<sequence>MFPRDLNNGQIQFGGRTLEILDANAGIAGVKFAPSNLSFVTAGYDHVQFLSPLKQNEIVKCTSYVTGANRRAIEVFTKFEKQDKLTREITPAFIAFCSLIVTNPLNEIDFPELVAETTEEKYLVATYSERLKKRQAELQVNKSILAHLEKH</sequence>
<proteinExistence type="predicted"/>
<evidence type="ECO:0000313" key="5">
    <source>
        <dbReference type="Proteomes" id="UP000052013"/>
    </source>
</evidence>
<dbReference type="PROSITE" id="PS51770">
    <property type="entry name" value="HOTDOG_ACOT"/>
    <property type="match status" value="1"/>
</dbReference>
<dbReference type="Gene3D" id="3.10.129.10">
    <property type="entry name" value="Hotdog Thioesterase"/>
    <property type="match status" value="1"/>
</dbReference>
<dbReference type="GO" id="GO:0005829">
    <property type="term" value="C:cytosol"/>
    <property type="evidence" value="ECO:0007669"/>
    <property type="project" value="TreeGrafter"/>
</dbReference>
<reference evidence="4 5" key="1">
    <citation type="journal article" date="2015" name="Genome Announc.">
        <title>Expanding the biotechnology potential of lactobacilli through comparative genomics of 213 strains and associated genera.</title>
        <authorList>
            <person name="Sun Z."/>
            <person name="Harris H.M."/>
            <person name="McCann A."/>
            <person name="Guo C."/>
            <person name="Argimon S."/>
            <person name="Zhang W."/>
            <person name="Yang X."/>
            <person name="Jeffery I.B."/>
            <person name="Cooney J.C."/>
            <person name="Kagawa T.F."/>
            <person name="Liu W."/>
            <person name="Song Y."/>
            <person name="Salvetti E."/>
            <person name="Wrobel A."/>
            <person name="Rasinkangas P."/>
            <person name="Parkhill J."/>
            <person name="Rea M.C."/>
            <person name="O'Sullivan O."/>
            <person name="Ritari J."/>
            <person name="Douillard F.P."/>
            <person name="Paul Ross R."/>
            <person name="Yang R."/>
            <person name="Briner A.E."/>
            <person name="Felis G.E."/>
            <person name="de Vos W.M."/>
            <person name="Barrangou R."/>
            <person name="Klaenhammer T.R."/>
            <person name="Caufield P.W."/>
            <person name="Cui Y."/>
            <person name="Zhang H."/>
            <person name="O'Toole P.W."/>
        </authorList>
    </citation>
    <scope>NUCLEOTIDE SEQUENCE [LARGE SCALE GENOMIC DNA]</scope>
    <source>
        <strain evidence="4 5">DSM 14421</strain>
    </source>
</reference>
<keyword evidence="1 2" id="KW-0378">Hydrolase</keyword>
<dbReference type="InterPro" id="IPR029069">
    <property type="entry name" value="HotDog_dom_sf"/>
</dbReference>
<dbReference type="PANTHER" id="PTHR11049:SF24">
    <property type="entry name" value="CYTOSOLIC ACYL COENZYME A THIOESTER HYDROLASE"/>
    <property type="match status" value="1"/>
</dbReference>
<name>A0A0R1S056_9LACO</name>
<dbReference type="GO" id="GO:0009062">
    <property type="term" value="P:fatty acid catabolic process"/>
    <property type="evidence" value="ECO:0007669"/>
    <property type="project" value="TreeGrafter"/>
</dbReference>
<dbReference type="GO" id="GO:0006637">
    <property type="term" value="P:acyl-CoA metabolic process"/>
    <property type="evidence" value="ECO:0007669"/>
    <property type="project" value="TreeGrafter"/>
</dbReference>
<evidence type="ECO:0000313" key="4">
    <source>
        <dbReference type="EMBL" id="KRL62528.1"/>
    </source>
</evidence>
<organism evidence="4 5">
    <name type="scientific">Lentilactobacillus diolivorans DSM 14421</name>
    <dbReference type="NCBI Taxonomy" id="1423739"/>
    <lineage>
        <taxon>Bacteria</taxon>
        <taxon>Bacillati</taxon>
        <taxon>Bacillota</taxon>
        <taxon>Bacilli</taxon>
        <taxon>Lactobacillales</taxon>
        <taxon>Lactobacillaceae</taxon>
        <taxon>Lentilactobacillus</taxon>
    </lineage>
</organism>
<protein>
    <submittedName>
        <fullName evidence="4">Acyl-CoA hydrolase</fullName>
    </submittedName>
</protein>
<feature type="domain" description="HotDog ACOT-type" evidence="3">
    <location>
        <begin position="1"/>
        <end position="105"/>
    </location>
</feature>
<evidence type="ECO:0000256" key="2">
    <source>
        <dbReference type="PROSITE-ProRule" id="PRU01106"/>
    </source>
</evidence>
<dbReference type="PANTHER" id="PTHR11049">
    <property type="entry name" value="ACYL COENZYME A THIOESTER HYDROLASE"/>
    <property type="match status" value="1"/>
</dbReference>
<dbReference type="InterPro" id="IPR040170">
    <property type="entry name" value="Cytosol_ACT"/>
</dbReference>
<evidence type="ECO:0000256" key="1">
    <source>
        <dbReference type="ARBA" id="ARBA00022801"/>
    </source>
</evidence>
<dbReference type="STRING" id="1423739.FC85_GL002041"/>
<dbReference type="AlphaFoldDB" id="A0A0R1S056"/>